<reference evidence="1 2" key="1">
    <citation type="submission" date="2022-09" db="EMBL/GenBank/DDBJ databases">
        <title>Chelativorans salina sp. nov., a novel slightly halophilic bacterium isolated from a saline lake sediment enrichment.</title>
        <authorList>
            <person name="Gao L."/>
            <person name="Fang B.-Z."/>
            <person name="Li W.-J."/>
        </authorList>
    </citation>
    <scope>NUCLEOTIDE SEQUENCE [LARGE SCALE GENOMIC DNA]</scope>
    <source>
        <strain evidence="1 2">EGI FJ00035</strain>
    </source>
</reference>
<dbReference type="EMBL" id="JAOCZP010000001">
    <property type="protein sequence ID" value="MCT7373436.1"/>
    <property type="molecule type" value="Genomic_DNA"/>
</dbReference>
<comment type="caution">
    <text evidence="1">The sequence shown here is derived from an EMBL/GenBank/DDBJ whole genome shotgun (WGS) entry which is preliminary data.</text>
</comment>
<keyword evidence="2" id="KW-1185">Reference proteome</keyword>
<proteinExistence type="predicted"/>
<name>A0ABT2LG39_9HYPH</name>
<gene>
    <name evidence="1" type="ORF">N5A92_00025</name>
</gene>
<protein>
    <submittedName>
        <fullName evidence="1">Uncharacterized protein</fullName>
    </submittedName>
</protein>
<dbReference type="Proteomes" id="UP001320831">
    <property type="component" value="Unassembled WGS sequence"/>
</dbReference>
<organism evidence="1 2">
    <name type="scientific">Chelativorans salis</name>
    <dbReference type="NCBI Taxonomy" id="2978478"/>
    <lineage>
        <taxon>Bacteria</taxon>
        <taxon>Pseudomonadati</taxon>
        <taxon>Pseudomonadota</taxon>
        <taxon>Alphaproteobacteria</taxon>
        <taxon>Hyphomicrobiales</taxon>
        <taxon>Phyllobacteriaceae</taxon>
        <taxon>Chelativorans</taxon>
    </lineage>
</organism>
<evidence type="ECO:0000313" key="1">
    <source>
        <dbReference type="EMBL" id="MCT7373436.1"/>
    </source>
</evidence>
<dbReference type="RefSeq" id="WP_260899757.1">
    <property type="nucleotide sequence ID" value="NZ_JAOCZP010000001.1"/>
</dbReference>
<evidence type="ECO:0000313" key="2">
    <source>
        <dbReference type="Proteomes" id="UP001320831"/>
    </source>
</evidence>
<accession>A0ABT2LG39</accession>
<sequence>MTWEPADNDGWERSSLEFAFYHSLVDADPALASPALEALGRVVASWSRLEHHIDALIVQINKPDHSQSLFEKNHPASFGNKVKLLKKWFNRYPPIASYTEDMRWLTSRLKMLADDDTSVGVSRNVLLHSIPASFDADTQTLVLHHMKMVGGNIHSRHINVPLAQMRHFAEAVQTANKFLSTITQELFTPEGYERLQKRE</sequence>